<dbReference type="UniPathway" id="UPA00087">
    <property type="reaction ID" value="UER00173"/>
</dbReference>
<dbReference type="Pfam" id="PF01676">
    <property type="entry name" value="Metalloenzyme"/>
    <property type="match status" value="1"/>
</dbReference>
<comment type="subcellular location">
    <subcellularLocation>
        <location evidence="6">Cytoplasm</location>
    </subcellularLocation>
</comment>
<reference evidence="8 9" key="1">
    <citation type="journal article" date="2016" name="Int. J. Syst. Evol. Microbiol.">
        <title>Descriptions of Anaerotaenia torta gen. nov., sp. nov. and Anaerocolumna cellulosilytica gen. nov., sp. nov. isolated from a methanogenic reactor of cattle waste.</title>
        <authorList>
            <person name="Uek A."/>
            <person name="Ohtaki Y."/>
            <person name="Kaku N."/>
            <person name="Ueki K."/>
        </authorList>
    </citation>
    <scope>NUCLEOTIDE SEQUENCE [LARGE SCALE GENOMIC DNA]</scope>
    <source>
        <strain evidence="8 9">SN021</strain>
    </source>
</reference>
<dbReference type="InterPro" id="IPR024052">
    <property type="entry name" value="Phosphopentomutase_DeoB_cap_sf"/>
</dbReference>
<sequence length="387" mass="42996">MKRVFLIVLDSFGVGELPDANAFGDEGSNTLRAVAAHESFHTPNMGKLGLFHLDGVEGIEKPVKVEGSYARMTEASMGKDTTIGHWEIAGIISEKPLPTFPDGFPKELLDEFSKRTGRGVLCNKPYSGTEVIKDYGEEHVKTGDLIVYTSADSVFQIAAHEKVVPIEELYRYCEIARDLCSGPWGVGRVIARPFEGEAPFKRTSRRHDYSLLPPKDTMLDIIKENNLDVLAVGKINDIFAGKGVTEMVRTANNEEGIERTLEYMKRDFEGICFTNLVDFDMMYGHRNDVEGYAKALTYFDTRLPELLEGLREEDVLIITADHGCDPSTESTDHSREYTPCLIYGKKVKEGVNLGTRDTFADISATILECLGLNVLTAGTSFLSEIKK</sequence>
<comment type="similarity">
    <text evidence="1 6">Belongs to the phosphopentomutase family.</text>
</comment>
<dbReference type="Gene3D" id="3.30.70.1250">
    <property type="entry name" value="Phosphopentomutase"/>
    <property type="match status" value="1"/>
</dbReference>
<dbReference type="FunFam" id="3.30.70.1250:FF:000001">
    <property type="entry name" value="Phosphopentomutase"/>
    <property type="match status" value="1"/>
</dbReference>
<evidence type="ECO:0000256" key="4">
    <source>
        <dbReference type="ARBA" id="ARBA00023211"/>
    </source>
</evidence>
<evidence type="ECO:0000256" key="7">
    <source>
        <dbReference type="NCBIfam" id="TIGR01696"/>
    </source>
</evidence>
<evidence type="ECO:0000256" key="2">
    <source>
        <dbReference type="ARBA" id="ARBA00022490"/>
    </source>
</evidence>
<evidence type="ECO:0000256" key="3">
    <source>
        <dbReference type="ARBA" id="ARBA00022723"/>
    </source>
</evidence>
<dbReference type="SUPFAM" id="SSF143856">
    <property type="entry name" value="DeoB insert domain-like"/>
    <property type="match status" value="1"/>
</dbReference>
<dbReference type="KEGG" id="acel:acsn021_42760"/>
<comment type="catalytic activity">
    <reaction evidence="6">
        <text>2-deoxy-alpha-D-ribose 1-phosphate = 2-deoxy-D-ribose 5-phosphate</text>
        <dbReference type="Rhea" id="RHEA:27658"/>
        <dbReference type="ChEBI" id="CHEBI:57259"/>
        <dbReference type="ChEBI" id="CHEBI:62877"/>
        <dbReference type="EC" id="5.4.2.7"/>
    </reaction>
</comment>
<feature type="binding site" evidence="6">
    <location>
        <position position="280"/>
    </location>
    <ligand>
        <name>Mn(2+)</name>
        <dbReference type="ChEBI" id="CHEBI:29035"/>
        <label>2</label>
    </ligand>
</feature>
<evidence type="ECO:0000313" key="8">
    <source>
        <dbReference type="EMBL" id="BCJ96707.1"/>
    </source>
</evidence>
<evidence type="ECO:0000256" key="5">
    <source>
        <dbReference type="ARBA" id="ARBA00023235"/>
    </source>
</evidence>
<dbReference type="InterPro" id="IPR010045">
    <property type="entry name" value="DeoB"/>
</dbReference>
<gene>
    <name evidence="6" type="primary">deoB</name>
    <name evidence="8" type="ORF">acsn021_42760</name>
</gene>
<dbReference type="GO" id="GO:0006018">
    <property type="term" value="P:2-deoxyribose 1-phosphate catabolic process"/>
    <property type="evidence" value="ECO:0007669"/>
    <property type="project" value="UniProtKB-UniRule"/>
</dbReference>
<dbReference type="Proteomes" id="UP000515561">
    <property type="component" value="Chromosome"/>
</dbReference>
<accession>A0A6S6R9A9</accession>
<dbReference type="NCBIfam" id="NF003766">
    <property type="entry name" value="PRK05362.1"/>
    <property type="match status" value="1"/>
</dbReference>
<dbReference type="PIRSF" id="PIRSF001491">
    <property type="entry name" value="Ppentomutase"/>
    <property type="match status" value="1"/>
</dbReference>
<feature type="binding site" evidence="6">
    <location>
        <position position="285"/>
    </location>
    <ligand>
        <name>Mn(2+)</name>
        <dbReference type="ChEBI" id="CHEBI:29035"/>
        <label>2</label>
    </ligand>
</feature>
<name>A0A6S6R9A9_9FIRM</name>
<dbReference type="RefSeq" id="WP_184092071.1">
    <property type="nucleotide sequence ID" value="NZ_AP023367.1"/>
</dbReference>
<dbReference type="GO" id="GO:0006015">
    <property type="term" value="P:5-phosphoribose 1-diphosphate biosynthetic process"/>
    <property type="evidence" value="ECO:0007669"/>
    <property type="project" value="UniProtKB-UniPathway"/>
</dbReference>
<dbReference type="GO" id="GO:0043094">
    <property type="term" value="P:metabolic compound salvage"/>
    <property type="evidence" value="ECO:0007669"/>
    <property type="project" value="UniProtKB-UniRule"/>
</dbReference>
<dbReference type="PANTHER" id="PTHR21110:SF0">
    <property type="entry name" value="PHOSPHOPENTOMUTASE"/>
    <property type="match status" value="1"/>
</dbReference>
<feature type="binding site" evidence="6">
    <location>
        <position position="333"/>
    </location>
    <ligand>
        <name>Mn(2+)</name>
        <dbReference type="ChEBI" id="CHEBI:29035"/>
        <label>2</label>
    </ligand>
</feature>
<keyword evidence="3 6" id="KW-0479">Metal-binding</keyword>
<keyword evidence="9" id="KW-1185">Reference proteome</keyword>
<dbReference type="InterPro" id="IPR006124">
    <property type="entry name" value="Metalloenzyme"/>
</dbReference>
<feature type="binding site" evidence="6">
    <location>
        <position position="322"/>
    </location>
    <ligand>
        <name>Mn(2+)</name>
        <dbReference type="ChEBI" id="CHEBI:29035"/>
        <label>1</label>
    </ligand>
</feature>
<dbReference type="InterPro" id="IPR017850">
    <property type="entry name" value="Alkaline_phosphatase_core_sf"/>
</dbReference>
<proteinExistence type="inferred from homology"/>
<evidence type="ECO:0000256" key="1">
    <source>
        <dbReference type="ARBA" id="ARBA00010373"/>
    </source>
</evidence>
<comment type="function">
    <text evidence="6">Isomerase that catalyzes the conversion of deoxy-ribose 1-phosphate (dRib-1-P) and ribose 1-phosphate (Rib-1-P) to deoxy-ribose 5-phosphate (dRib-5-P) and ribose 5-phosphate (Rib-5-P), respectively.</text>
</comment>
<dbReference type="NCBIfam" id="TIGR01696">
    <property type="entry name" value="deoB"/>
    <property type="match status" value="1"/>
</dbReference>
<protein>
    <recommendedName>
        <fullName evidence="6 7">Phosphopentomutase</fullName>
        <ecNumber evidence="6 7">5.4.2.7</ecNumber>
    </recommendedName>
    <alternativeName>
        <fullName evidence="6">Phosphodeoxyribomutase</fullName>
    </alternativeName>
</protein>
<dbReference type="SUPFAM" id="SSF53649">
    <property type="entry name" value="Alkaline phosphatase-like"/>
    <property type="match status" value="1"/>
</dbReference>
<feature type="binding site" evidence="6">
    <location>
        <position position="10"/>
    </location>
    <ligand>
        <name>Mn(2+)</name>
        <dbReference type="ChEBI" id="CHEBI:29035"/>
        <label>1</label>
    </ligand>
</feature>
<dbReference type="EMBL" id="AP023367">
    <property type="protein sequence ID" value="BCJ96707.1"/>
    <property type="molecule type" value="Genomic_DNA"/>
</dbReference>
<comment type="pathway">
    <text evidence="6">Carbohydrate degradation; 2-deoxy-D-ribose 1-phosphate degradation; D-glyceraldehyde 3-phosphate and acetaldehyde from 2-deoxy-alpha-D-ribose 1-phosphate: step 1/2.</text>
</comment>
<dbReference type="EC" id="5.4.2.7" evidence="6 7"/>
<dbReference type="GO" id="GO:0009117">
    <property type="term" value="P:nucleotide metabolic process"/>
    <property type="evidence" value="ECO:0007669"/>
    <property type="project" value="UniProtKB-UniRule"/>
</dbReference>
<evidence type="ECO:0000256" key="6">
    <source>
        <dbReference type="HAMAP-Rule" id="MF_00740"/>
    </source>
</evidence>
<keyword evidence="5 6" id="KW-0413">Isomerase</keyword>
<keyword evidence="2 6" id="KW-0963">Cytoplasm</keyword>
<comment type="catalytic activity">
    <reaction evidence="6">
        <text>alpha-D-ribose 1-phosphate = D-ribose 5-phosphate</text>
        <dbReference type="Rhea" id="RHEA:18793"/>
        <dbReference type="ChEBI" id="CHEBI:57720"/>
        <dbReference type="ChEBI" id="CHEBI:78346"/>
        <dbReference type="EC" id="5.4.2.7"/>
    </reaction>
</comment>
<keyword evidence="4 6" id="KW-0464">Manganese</keyword>
<dbReference type="GO" id="GO:0008973">
    <property type="term" value="F:phosphopentomutase activity"/>
    <property type="evidence" value="ECO:0007669"/>
    <property type="project" value="UniProtKB-UniRule"/>
</dbReference>
<dbReference type="PANTHER" id="PTHR21110">
    <property type="entry name" value="PHOSPHOPENTOMUTASE"/>
    <property type="match status" value="1"/>
</dbReference>
<dbReference type="Gene3D" id="3.40.720.10">
    <property type="entry name" value="Alkaline Phosphatase, subunit A"/>
    <property type="match status" value="1"/>
</dbReference>
<feature type="binding site" evidence="6">
    <location>
        <position position="321"/>
    </location>
    <ligand>
        <name>Mn(2+)</name>
        <dbReference type="ChEBI" id="CHEBI:29035"/>
        <label>1</label>
    </ligand>
</feature>
<dbReference type="GO" id="GO:0030145">
    <property type="term" value="F:manganese ion binding"/>
    <property type="evidence" value="ECO:0007669"/>
    <property type="project" value="UniProtKB-UniRule"/>
</dbReference>
<dbReference type="CDD" id="cd16009">
    <property type="entry name" value="PPM"/>
    <property type="match status" value="1"/>
</dbReference>
<dbReference type="GO" id="GO:0000287">
    <property type="term" value="F:magnesium ion binding"/>
    <property type="evidence" value="ECO:0007669"/>
    <property type="project" value="UniProtKB-UniRule"/>
</dbReference>
<organism evidence="8 9">
    <name type="scientific">Anaerocolumna cellulosilytica</name>
    <dbReference type="NCBI Taxonomy" id="433286"/>
    <lineage>
        <taxon>Bacteria</taxon>
        <taxon>Bacillati</taxon>
        <taxon>Bacillota</taxon>
        <taxon>Clostridia</taxon>
        <taxon>Lachnospirales</taxon>
        <taxon>Lachnospiraceae</taxon>
        <taxon>Anaerocolumna</taxon>
    </lineage>
</organism>
<dbReference type="GO" id="GO:0005829">
    <property type="term" value="C:cytosol"/>
    <property type="evidence" value="ECO:0007669"/>
    <property type="project" value="TreeGrafter"/>
</dbReference>
<dbReference type="AlphaFoldDB" id="A0A6S6R9A9"/>
<comment type="cofactor">
    <cofactor evidence="6">
        <name>Mn(2+)</name>
        <dbReference type="ChEBI" id="CHEBI:29035"/>
    </cofactor>
    <text evidence="6">Binds 2 manganese ions.</text>
</comment>
<dbReference type="HAMAP" id="MF_00740">
    <property type="entry name" value="Phosphopentomut"/>
    <property type="match status" value="1"/>
</dbReference>
<evidence type="ECO:0000313" key="9">
    <source>
        <dbReference type="Proteomes" id="UP000515561"/>
    </source>
</evidence>